<evidence type="ECO:0000256" key="11">
    <source>
        <dbReference type="RuleBase" id="RU000488"/>
    </source>
</evidence>
<organism evidence="12 13">
    <name type="scientific">Triticum urartu</name>
    <name type="common">Red wild einkorn</name>
    <name type="synonym">Crithodium urartu</name>
    <dbReference type="NCBI Taxonomy" id="4572"/>
    <lineage>
        <taxon>Eukaryota</taxon>
        <taxon>Viridiplantae</taxon>
        <taxon>Streptophyta</taxon>
        <taxon>Embryophyta</taxon>
        <taxon>Tracheophyta</taxon>
        <taxon>Spermatophyta</taxon>
        <taxon>Magnoliopsida</taxon>
        <taxon>Liliopsida</taxon>
        <taxon>Poales</taxon>
        <taxon>Poaceae</taxon>
        <taxon>BOP clade</taxon>
        <taxon>Pooideae</taxon>
        <taxon>Triticodae</taxon>
        <taxon>Triticeae</taxon>
        <taxon>Triticinae</taxon>
        <taxon>Triticum</taxon>
    </lineage>
</organism>
<dbReference type="PANTHER" id="PTHR45671:SF10">
    <property type="entry name" value="SOLUTE CARRIER FAMILY 25 MEMBER 3"/>
    <property type="match status" value="1"/>
</dbReference>
<dbReference type="PROSITE" id="PS50920">
    <property type="entry name" value="SOLCAR"/>
    <property type="match status" value="1"/>
</dbReference>
<dbReference type="GO" id="GO:0005743">
    <property type="term" value="C:mitochondrial inner membrane"/>
    <property type="evidence" value="ECO:0007669"/>
    <property type="project" value="UniProtKB-SubCell"/>
</dbReference>
<evidence type="ECO:0000256" key="7">
    <source>
        <dbReference type="ARBA" id="ARBA00022989"/>
    </source>
</evidence>
<evidence type="ECO:0000256" key="4">
    <source>
        <dbReference type="ARBA" id="ARBA00022692"/>
    </source>
</evidence>
<reference evidence="13" key="1">
    <citation type="journal article" date="2013" name="Nature">
        <title>Draft genome of the wheat A-genome progenitor Triticum urartu.</title>
        <authorList>
            <person name="Ling H.Q."/>
            <person name="Zhao S."/>
            <person name="Liu D."/>
            <person name="Wang J."/>
            <person name="Sun H."/>
            <person name="Zhang C."/>
            <person name="Fan H."/>
            <person name="Li D."/>
            <person name="Dong L."/>
            <person name="Tao Y."/>
            <person name="Gao C."/>
            <person name="Wu H."/>
            <person name="Li Y."/>
            <person name="Cui Y."/>
            <person name="Guo X."/>
            <person name="Zheng S."/>
            <person name="Wang B."/>
            <person name="Yu K."/>
            <person name="Liang Q."/>
            <person name="Yang W."/>
            <person name="Lou X."/>
            <person name="Chen J."/>
            <person name="Feng M."/>
            <person name="Jian J."/>
            <person name="Zhang X."/>
            <person name="Luo G."/>
            <person name="Jiang Y."/>
            <person name="Liu J."/>
            <person name="Wang Z."/>
            <person name="Sha Y."/>
            <person name="Zhang B."/>
            <person name="Wu H."/>
            <person name="Tang D."/>
            <person name="Shen Q."/>
            <person name="Xue P."/>
            <person name="Zou S."/>
            <person name="Wang X."/>
            <person name="Liu X."/>
            <person name="Wang F."/>
            <person name="Yang Y."/>
            <person name="An X."/>
            <person name="Dong Z."/>
            <person name="Zhang K."/>
            <person name="Zhang X."/>
            <person name="Luo M.C."/>
            <person name="Dvorak J."/>
            <person name="Tong Y."/>
            <person name="Wang J."/>
            <person name="Yang H."/>
            <person name="Li Z."/>
            <person name="Wang D."/>
            <person name="Zhang A."/>
            <person name="Wang J."/>
        </authorList>
    </citation>
    <scope>NUCLEOTIDE SEQUENCE</scope>
    <source>
        <strain evidence="13">cv. G1812</strain>
    </source>
</reference>
<dbReference type="SUPFAM" id="SSF103506">
    <property type="entry name" value="Mitochondrial carrier"/>
    <property type="match status" value="1"/>
</dbReference>
<feature type="repeat" description="Solcar" evidence="10">
    <location>
        <begin position="1"/>
        <end position="41"/>
    </location>
</feature>
<comment type="subcellular location">
    <subcellularLocation>
        <location evidence="1">Mitochondrion inner membrane</location>
        <topology evidence="1">Multi-pass membrane protein</topology>
    </subcellularLocation>
</comment>
<evidence type="ECO:0000256" key="6">
    <source>
        <dbReference type="ARBA" id="ARBA00022792"/>
    </source>
</evidence>
<dbReference type="InterPro" id="IPR023395">
    <property type="entry name" value="MCP_dom_sf"/>
</dbReference>
<evidence type="ECO:0000256" key="10">
    <source>
        <dbReference type="PROSITE-ProRule" id="PRU00282"/>
    </source>
</evidence>
<dbReference type="EnsemblPlants" id="TuG1812G0200001779.01.T02">
    <property type="protein sequence ID" value="TuG1812G0200001779.01.T02"/>
    <property type="gene ID" value="TuG1812G0200001779.01"/>
</dbReference>
<dbReference type="AlphaFoldDB" id="A0A8R7PBR7"/>
<sequence>MEVVKVRVQTQLAFARGLSDGLRKFVKAEGYAGLYKRIVPL</sequence>
<evidence type="ECO:0000256" key="8">
    <source>
        <dbReference type="ARBA" id="ARBA00023128"/>
    </source>
</evidence>
<dbReference type="Proteomes" id="UP000015106">
    <property type="component" value="Chromosome 2"/>
</dbReference>
<comment type="similarity">
    <text evidence="2 11">Belongs to the mitochondrial carrier (TC 2.A.29) family.</text>
</comment>
<evidence type="ECO:0000256" key="1">
    <source>
        <dbReference type="ARBA" id="ARBA00004448"/>
    </source>
</evidence>
<keyword evidence="3 11" id="KW-0813">Transport</keyword>
<evidence type="ECO:0000256" key="2">
    <source>
        <dbReference type="ARBA" id="ARBA00006375"/>
    </source>
</evidence>
<accession>A0A8R7PBR7</accession>
<evidence type="ECO:0000256" key="9">
    <source>
        <dbReference type="ARBA" id="ARBA00023136"/>
    </source>
</evidence>
<proteinExistence type="inferred from homology"/>
<keyword evidence="6" id="KW-0999">Mitochondrion inner membrane</keyword>
<dbReference type="Gene3D" id="1.50.40.10">
    <property type="entry name" value="Mitochondrial carrier domain"/>
    <property type="match status" value="1"/>
</dbReference>
<evidence type="ECO:0000313" key="12">
    <source>
        <dbReference type="EnsemblPlants" id="TuG1812G0200001779.01.T02"/>
    </source>
</evidence>
<reference evidence="12" key="2">
    <citation type="submission" date="2018-03" db="EMBL/GenBank/DDBJ databases">
        <title>The Triticum urartu genome reveals the dynamic nature of wheat genome evolution.</title>
        <authorList>
            <person name="Ling H."/>
            <person name="Ma B."/>
            <person name="Shi X."/>
            <person name="Liu H."/>
            <person name="Dong L."/>
            <person name="Sun H."/>
            <person name="Cao Y."/>
            <person name="Gao Q."/>
            <person name="Zheng S."/>
            <person name="Li Y."/>
            <person name="Yu Y."/>
            <person name="Du H."/>
            <person name="Qi M."/>
            <person name="Li Y."/>
            <person name="Yu H."/>
            <person name="Cui Y."/>
            <person name="Wang N."/>
            <person name="Chen C."/>
            <person name="Wu H."/>
            <person name="Zhao Y."/>
            <person name="Zhang J."/>
            <person name="Li Y."/>
            <person name="Zhou W."/>
            <person name="Zhang B."/>
            <person name="Hu W."/>
            <person name="Eijk M."/>
            <person name="Tang J."/>
            <person name="Witsenboer H."/>
            <person name="Zhao S."/>
            <person name="Li Z."/>
            <person name="Zhang A."/>
            <person name="Wang D."/>
            <person name="Liang C."/>
        </authorList>
    </citation>
    <scope>NUCLEOTIDE SEQUENCE [LARGE SCALE GENOMIC DNA]</scope>
    <source>
        <strain evidence="12">cv. G1812</strain>
    </source>
</reference>
<evidence type="ECO:0000256" key="3">
    <source>
        <dbReference type="ARBA" id="ARBA00022448"/>
    </source>
</evidence>
<reference evidence="12" key="3">
    <citation type="submission" date="2022-06" db="UniProtKB">
        <authorList>
            <consortium name="EnsemblPlants"/>
        </authorList>
    </citation>
    <scope>IDENTIFICATION</scope>
</reference>
<keyword evidence="4 10" id="KW-0812">Transmembrane</keyword>
<name>A0A8R7PBR7_TRIUA</name>
<keyword evidence="8" id="KW-0496">Mitochondrion</keyword>
<protein>
    <submittedName>
        <fullName evidence="12">Uncharacterized protein</fullName>
    </submittedName>
</protein>
<dbReference type="Gramene" id="TuG1812G0200001779.01.T02">
    <property type="protein sequence ID" value="TuG1812G0200001779.01.T02"/>
    <property type="gene ID" value="TuG1812G0200001779.01"/>
</dbReference>
<dbReference type="GO" id="GO:1990547">
    <property type="term" value="P:mitochondrial phosphate ion transmembrane transport"/>
    <property type="evidence" value="ECO:0007669"/>
    <property type="project" value="InterPro"/>
</dbReference>
<keyword evidence="7" id="KW-1133">Transmembrane helix</keyword>
<dbReference type="InterPro" id="IPR018108">
    <property type="entry name" value="MCP_transmembrane"/>
</dbReference>
<dbReference type="GO" id="GO:0005315">
    <property type="term" value="F:phosphate transmembrane transporter activity"/>
    <property type="evidence" value="ECO:0007669"/>
    <property type="project" value="InterPro"/>
</dbReference>
<evidence type="ECO:0000313" key="13">
    <source>
        <dbReference type="Proteomes" id="UP000015106"/>
    </source>
</evidence>
<evidence type="ECO:0000256" key="5">
    <source>
        <dbReference type="ARBA" id="ARBA00022737"/>
    </source>
</evidence>
<keyword evidence="5" id="KW-0677">Repeat</keyword>
<dbReference type="InterPro" id="IPR044677">
    <property type="entry name" value="SLC25A3/Pic2/Mir1-like"/>
</dbReference>
<keyword evidence="9 10" id="KW-0472">Membrane</keyword>
<keyword evidence="13" id="KW-1185">Reference proteome</keyword>
<dbReference type="PANTHER" id="PTHR45671">
    <property type="entry name" value="SOLUTE CARRIER FAMILY 25 (MITOCHONDRIAL CARRIER PHOSPHATE CARRIER), MEMBER 3, LIKE-RELATED-RELATED"/>
    <property type="match status" value="1"/>
</dbReference>
<dbReference type="Pfam" id="PF00153">
    <property type="entry name" value="Mito_carr"/>
    <property type="match status" value="1"/>
</dbReference>